<feature type="compositionally biased region" description="Basic and acidic residues" evidence="11">
    <location>
        <begin position="392"/>
        <end position="403"/>
    </location>
</feature>
<sequence>MFLRGFASLVSLALIGLNGVLAFDLTRKDNLAVYWGQNGAGSQKNLAAYCADSTIDVIPLAFLYIFRGTGGVPVMDFGSACADWNSDVFPGTDLIKCPSIAADIKTCQSKGKIVTLSLGGATGQVGFSSDSQAQQFADQIWNMFLGGSSSTRPFGTSVLDGVDLDIESGGAAHYAAFVNQLRSHFNGASKKFFITAAPQCPFPDASIGDALNGASFDAVYVQFYNNFCGLNHASDYNFATWDNWAKTKSPNKNVKVYIGAPGSPDAAGDGYVSSSTLANFAAQAQKQFSSFGGVMLWDADTAFTNNRFDKAIKTAIVSSGQQFAAASAPHHEGTSAPAATVTHAASKPPAAPAHTSAPQNQNDDDNDNKNKNNDNKDNGNQGNVSKVQAEQAPHDELKQEPRRSYSRFFRSGLNL</sequence>
<feature type="chain" id="PRO_5035452505" description="chitinase" evidence="12">
    <location>
        <begin position="23"/>
        <end position="415"/>
    </location>
</feature>
<accession>A0A8K0UDI5</accession>
<evidence type="ECO:0000256" key="1">
    <source>
        <dbReference type="ARBA" id="ARBA00000822"/>
    </source>
</evidence>
<feature type="region of interest" description="Disordered" evidence="11">
    <location>
        <begin position="323"/>
        <end position="415"/>
    </location>
</feature>
<dbReference type="PROSITE" id="PS01095">
    <property type="entry name" value="GH18_1"/>
    <property type="match status" value="1"/>
</dbReference>
<evidence type="ECO:0000256" key="11">
    <source>
        <dbReference type="SAM" id="MobiDB-lite"/>
    </source>
</evidence>
<dbReference type="InterPro" id="IPR001579">
    <property type="entry name" value="Glyco_hydro_18_chit_AS"/>
</dbReference>
<keyword evidence="7 9" id="KW-0326">Glycosidase</keyword>
<name>A0A8K0UDI5_9AGAR</name>
<proteinExistence type="inferred from homology"/>
<dbReference type="AlphaFoldDB" id="A0A8K0UDI5"/>
<dbReference type="PANTHER" id="PTHR45708:SF49">
    <property type="entry name" value="ENDOCHITINASE"/>
    <property type="match status" value="1"/>
</dbReference>
<dbReference type="GO" id="GO:0005576">
    <property type="term" value="C:extracellular region"/>
    <property type="evidence" value="ECO:0007669"/>
    <property type="project" value="TreeGrafter"/>
</dbReference>
<dbReference type="Proteomes" id="UP000813824">
    <property type="component" value="Unassembled WGS sequence"/>
</dbReference>
<keyword evidence="3" id="KW-0147">Chitin-binding</keyword>
<dbReference type="GO" id="GO:0008061">
    <property type="term" value="F:chitin binding"/>
    <property type="evidence" value="ECO:0007669"/>
    <property type="project" value="UniProtKB-KW"/>
</dbReference>
<dbReference type="InterPro" id="IPR045321">
    <property type="entry name" value="Cts1-like"/>
</dbReference>
<dbReference type="InterPro" id="IPR017853">
    <property type="entry name" value="GH"/>
</dbReference>
<evidence type="ECO:0000259" key="13">
    <source>
        <dbReference type="PROSITE" id="PS51910"/>
    </source>
</evidence>
<dbReference type="PANTHER" id="PTHR45708">
    <property type="entry name" value="ENDOCHITINASE"/>
    <property type="match status" value="1"/>
</dbReference>
<keyword evidence="15" id="KW-1185">Reference proteome</keyword>
<dbReference type="OrthoDB" id="6020543at2759"/>
<dbReference type="CDD" id="cd02877">
    <property type="entry name" value="GH18_hevamine_XipI_class_III"/>
    <property type="match status" value="1"/>
</dbReference>
<gene>
    <name evidence="14" type="ORF">BXZ70DRAFT_745728</name>
</gene>
<evidence type="ECO:0000256" key="3">
    <source>
        <dbReference type="ARBA" id="ARBA00022669"/>
    </source>
</evidence>
<evidence type="ECO:0000256" key="9">
    <source>
        <dbReference type="RuleBase" id="RU000489"/>
    </source>
</evidence>
<dbReference type="PROSITE" id="PS51910">
    <property type="entry name" value="GH18_2"/>
    <property type="match status" value="1"/>
</dbReference>
<comment type="caution">
    <text evidence="14">The sequence shown here is derived from an EMBL/GenBank/DDBJ whole genome shotgun (WGS) entry which is preliminary data.</text>
</comment>
<keyword evidence="12" id="KW-0732">Signal</keyword>
<organism evidence="14 15">
    <name type="scientific">Cristinia sonorae</name>
    <dbReference type="NCBI Taxonomy" id="1940300"/>
    <lineage>
        <taxon>Eukaryota</taxon>
        <taxon>Fungi</taxon>
        <taxon>Dikarya</taxon>
        <taxon>Basidiomycota</taxon>
        <taxon>Agaricomycotina</taxon>
        <taxon>Agaricomycetes</taxon>
        <taxon>Agaricomycetidae</taxon>
        <taxon>Agaricales</taxon>
        <taxon>Pleurotineae</taxon>
        <taxon>Stephanosporaceae</taxon>
        <taxon>Cristinia</taxon>
    </lineage>
</organism>
<dbReference type="SUPFAM" id="SSF51445">
    <property type="entry name" value="(Trans)glycosidases"/>
    <property type="match status" value="1"/>
</dbReference>
<comment type="similarity">
    <text evidence="10">Belongs to the glycosyl hydrolase 18 family.</text>
</comment>
<dbReference type="InterPro" id="IPR050542">
    <property type="entry name" value="Glycosyl_Hydrlase18_Chitinase"/>
</dbReference>
<comment type="catalytic activity">
    <reaction evidence="1">
        <text>Random endo-hydrolysis of N-acetyl-beta-D-glucosaminide (1-&gt;4)-beta-linkages in chitin and chitodextrins.</text>
        <dbReference type="EC" id="3.2.1.14"/>
    </reaction>
</comment>
<keyword evidence="8" id="KW-0624">Polysaccharide degradation</keyword>
<feature type="compositionally biased region" description="Basic and acidic residues" evidence="11">
    <location>
        <begin position="367"/>
        <end position="377"/>
    </location>
</feature>
<dbReference type="EMBL" id="JAEVFJ010000071">
    <property type="protein sequence ID" value="KAH8074808.1"/>
    <property type="molecule type" value="Genomic_DNA"/>
</dbReference>
<evidence type="ECO:0000256" key="12">
    <source>
        <dbReference type="SAM" id="SignalP"/>
    </source>
</evidence>
<dbReference type="EC" id="3.2.1.14" evidence="2"/>
<dbReference type="InterPro" id="IPR001223">
    <property type="entry name" value="Glyco_hydro18_cat"/>
</dbReference>
<evidence type="ECO:0000256" key="4">
    <source>
        <dbReference type="ARBA" id="ARBA00022801"/>
    </source>
</evidence>
<evidence type="ECO:0000256" key="7">
    <source>
        <dbReference type="ARBA" id="ARBA00023295"/>
    </source>
</evidence>
<evidence type="ECO:0000256" key="5">
    <source>
        <dbReference type="ARBA" id="ARBA00023024"/>
    </source>
</evidence>
<protein>
    <recommendedName>
        <fullName evidence="2">chitinase</fullName>
        <ecNumber evidence="2">3.2.1.14</ecNumber>
    </recommendedName>
</protein>
<dbReference type="Pfam" id="PF00704">
    <property type="entry name" value="Glyco_hydro_18"/>
    <property type="match status" value="1"/>
</dbReference>
<dbReference type="GO" id="GO:0008843">
    <property type="term" value="F:endochitinase activity"/>
    <property type="evidence" value="ECO:0007669"/>
    <property type="project" value="UniProtKB-EC"/>
</dbReference>
<feature type="compositionally biased region" description="Low complexity" evidence="11">
    <location>
        <begin position="342"/>
        <end position="361"/>
    </location>
</feature>
<evidence type="ECO:0000256" key="10">
    <source>
        <dbReference type="RuleBase" id="RU004453"/>
    </source>
</evidence>
<dbReference type="Gene3D" id="3.20.20.80">
    <property type="entry name" value="Glycosidases"/>
    <property type="match status" value="1"/>
</dbReference>
<keyword evidence="5" id="KW-0146">Chitin degradation</keyword>
<evidence type="ECO:0000313" key="15">
    <source>
        <dbReference type="Proteomes" id="UP000813824"/>
    </source>
</evidence>
<dbReference type="GO" id="GO:0006032">
    <property type="term" value="P:chitin catabolic process"/>
    <property type="evidence" value="ECO:0007669"/>
    <property type="project" value="UniProtKB-KW"/>
</dbReference>
<dbReference type="GO" id="GO:0000272">
    <property type="term" value="P:polysaccharide catabolic process"/>
    <property type="evidence" value="ECO:0007669"/>
    <property type="project" value="UniProtKB-KW"/>
</dbReference>
<evidence type="ECO:0000256" key="8">
    <source>
        <dbReference type="ARBA" id="ARBA00023326"/>
    </source>
</evidence>
<keyword evidence="6" id="KW-0119">Carbohydrate metabolism</keyword>
<evidence type="ECO:0000256" key="2">
    <source>
        <dbReference type="ARBA" id="ARBA00012729"/>
    </source>
</evidence>
<reference evidence="14" key="1">
    <citation type="journal article" date="2021" name="New Phytol.">
        <title>Evolutionary innovations through gain and loss of genes in the ectomycorrhizal Boletales.</title>
        <authorList>
            <person name="Wu G."/>
            <person name="Miyauchi S."/>
            <person name="Morin E."/>
            <person name="Kuo A."/>
            <person name="Drula E."/>
            <person name="Varga T."/>
            <person name="Kohler A."/>
            <person name="Feng B."/>
            <person name="Cao Y."/>
            <person name="Lipzen A."/>
            <person name="Daum C."/>
            <person name="Hundley H."/>
            <person name="Pangilinan J."/>
            <person name="Johnson J."/>
            <person name="Barry K."/>
            <person name="LaButti K."/>
            <person name="Ng V."/>
            <person name="Ahrendt S."/>
            <person name="Min B."/>
            <person name="Choi I.G."/>
            <person name="Park H."/>
            <person name="Plett J.M."/>
            <person name="Magnuson J."/>
            <person name="Spatafora J.W."/>
            <person name="Nagy L.G."/>
            <person name="Henrissat B."/>
            <person name="Grigoriev I.V."/>
            <person name="Yang Z.L."/>
            <person name="Xu J."/>
            <person name="Martin F.M."/>
        </authorList>
    </citation>
    <scope>NUCLEOTIDE SEQUENCE</scope>
    <source>
        <strain evidence="14">KKN 215</strain>
    </source>
</reference>
<feature type="domain" description="GH18" evidence="13">
    <location>
        <begin position="29"/>
        <end position="319"/>
    </location>
</feature>
<evidence type="ECO:0000256" key="6">
    <source>
        <dbReference type="ARBA" id="ARBA00023277"/>
    </source>
</evidence>
<feature type="signal peptide" evidence="12">
    <location>
        <begin position="1"/>
        <end position="22"/>
    </location>
</feature>
<evidence type="ECO:0000313" key="14">
    <source>
        <dbReference type="EMBL" id="KAH8074808.1"/>
    </source>
</evidence>
<keyword evidence="4 9" id="KW-0378">Hydrolase</keyword>